<dbReference type="Gene3D" id="1.10.1470.10">
    <property type="entry name" value="YjbJ"/>
    <property type="match status" value="1"/>
</dbReference>
<dbReference type="InterPro" id="IPR036629">
    <property type="entry name" value="YjbJ_sf"/>
</dbReference>
<organism evidence="4 5">
    <name type="scientific">Pseudonocardia saturnea</name>
    <dbReference type="NCBI Taxonomy" id="33909"/>
    <lineage>
        <taxon>Bacteria</taxon>
        <taxon>Bacillati</taxon>
        <taxon>Actinomycetota</taxon>
        <taxon>Actinomycetes</taxon>
        <taxon>Pseudonocardiales</taxon>
        <taxon>Pseudonocardiaceae</taxon>
        <taxon>Pseudonocardia</taxon>
    </lineage>
</organism>
<feature type="region of interest" description="Disordered" evidence="2">
    <location>
        <begin position="30"/>
        <end position="79"/>
    </location>
</feature>
<comment type="caution">
    <text evidence="4">The sequence shown here is derived from an EMBL/GenBank/DDBJ whole genome shotgun (WGS) entry which is preliminary data.</text>
</comment>
<evidence type="ECO:0000256" key="2">
    <source>
        <dbReference type="SAM" id="MobiDB-lite"/>
    </source>
</evidence>
<proteinExistence type="inferred from homology"/>
<evidence type="ECO:0000313" key="5">
    <source>
        <dbReference type="Proteomes" id="UP000320693"/>
    </source>
</evidence>
<protein>
    <recommendedName>
        <fullName evidence="3">CsbD-like domain-containing protein</fullName>
    </recommendedName>
</protein>
<dbReference type="InterPro" id="IPR008462">
    <property type="entry name" value="CsbD"/>
</dbReference>
<dbReference type="Pfam" id="PF05532">
    <property type="entry name" value="CsbD"/>
    <property type="match status" value="1"/>
</dbReference>
<evidence type="ECO:0000259" key="3">
    <source>
        <dbReference type="Pfam" id="PF05532"/>
    </source>
</evidence>
<gene>
    <name evidence="4" type="ORF">PSA01_52320</name>
</gene>
<dbReference type="Proteomes" id="UP000320693">
    <property type="component" value="Unassembled WGS sequence"/>
</dbReference>
<dbReference type="RefSeq" id="WP_373865536.1">
    <property type="nucleotide sequence ID" value="NZ_BJNH01000073.1"/>
</dbReference>
<dbReference type="EMBL" id="BJNH01000073">
    <property type="protein sequence ID" value="GEC28203.1"/>
    <property type="molecule type" value="Genomic_DNA"/>
</dbReference>
<accession>A0ABQ0S5L0</accession>
<reference evidence="4 5" key="1">
    <citation type="submission" date="2019-06" db="EMBL/GenBank/DDBJ databases">
        <title>Whole genome shotgun sequence of Pseudonocardia saturnea NBRC 14499.</title>
        <authorList>
            <person name="Hosoyama A."/>
            <person name="Uohara A."/>
            <person name="Ohji S."/>
            <person name="Ichikawa N."/>
        </authorList>
    </citation>
    <scope>NUCLEOTIDE SEQUENCE [LARGE SCALE GENOMIC DNA]</scope>
    <source>
        <strain evidence="4 5">NBRC 14499</strain>
    </source>
</reference>
<evidence type="ECO:0000313" key="4">
    <source>
        <dbReference type="EMBL" id="GEC28203.1"/>
    </source>
</evidence>
<evidence type="ECO:0000256" key="1">
    <source>
        <dbReference type="ARBA" id="ARBA00009129"/>
    </source>
</evidence>
<keyword evidence="5" id="KW-1185">Reference proteome</keyword>
<feature type="compositionally biased region" description="Basic and acidic residues" evidence="2">
    <location>
        <begin position="32"/>
        <end position="67"/>
    </location>
</feature>
<comment type="similarity">
    <text evidence="1">Belongs to the UPF0337 (CsbD) family.</text>
</comment>
<name>A0ABQ0S5L0_9PSEU</name>
<dbReference type="SUPFAM" id="SSF69047">
    <property type="entry name" value="Hypothetical protein YjbJ"/>
    <property type="match status" value="1"/>
</dbReference>
<feature type="domain" description="CsbD-like" evidence="3">
    <location>
        <begin position="19"/>
        <end position="70"/>
    </location>
</feature>
<sequence>MGTPTLAGNPQEVIVSFTDKIKNKAENAAGVAKEKAGEATGDNELRVEGKAEQSKASLKDAGEKVKDAASNVKDAFSKD</sequence>